<evidence type="ECO:0000256" key="1">
    <source>
        <dbReference type="ARBA" id="ARBA00004141"/>
    </source>
</evidence>
<dbReference type="Pfam" id="PF20684">
    <property type="entry name" value="Fung_rhodopsin"/>
    <property type="match status" value="1"/>
</dbReference>
<feature type="compositionally biased region" description="Low complexity" evidence="6">
    <location>
        <begin position="292"/>
        <end position="309"/>
    </location>
</feature>
<comment type="subcellular location">
    <subcellularLocation>
        <location evidence="1">Membrane</location>
        <topology evidence="1">Multi-pass membrane protein</topology>
    </subcellularLocation>
</comment>
<feature type="transmembrane region" description="Helical" evidence="7">
    <location>
        <begin position="44"/>
        <end position="67"/>
    </location>
</feature>
<feature type="region of interest" description="Disordered" evidence="6">
    <location>
        <begin position="396"/>
        <end position="428"/>
    </location>
</feature>
<dbReference type="GO" id="GO:0016020">
    <property type="term" value="C:membrane"/>
    <property type="evidence" value="ECO:0007669"/>
    <property type="project" value="UniProtKB-SubCell"/>
</dbReference>
<feature type="transmembrane region" description="Helical" evidence="7">
    <location>
        <begin position="182"/>
        <end position="205"/>
    </location>
</feature>
<feature type="region of interest" description="Disordered" evidence="6">
    <location>
        <begin position="451"/>
        <end position="470"/>
    </location>
</feature>
<feature type="compositionally biased region" description="Basic and acidic residues" evidence="6">
    <location>
        <begin position="453"/>
        <end position="462"/>
    </location>
</feature>
<dbReference type="PANTHER" id="PTHR33048">
    <property type="entry name" value="PTH11-LIKE INTEGRAL MEMBRANE PROTEIN (AFU_ORTHOLOGUE AFUA_5G11245)"/>
    <property type="match status" value="1"/>
</dbReference>
<keyword evidence="3 7" id="KW-1133">Transmembrane helix</keyword>
<evidence type="ECO:0000313" key="10">
    <source>
        <dbReference type="Proteomes" id="UP001270362"/>
    </source>
</evidence>
<evidence type="ECO:0000256" key="7">
    <source>
        <dbReference type="SAM" id="Phobius"/>
    </source>
</evidence>
<keyword evidence="2 7" id="KW-0812">Transmembrane</keyword>
<feature type="compositionally biased region" description="Polar residues" evidence="6">
    <location>
        <begin position="320"/>
        <end position="339"/>
    </location>
</feature>
<evidence type="ECO:0000256" key="3">
    <source>
        <dbReference type="ARBA" id="ARBA00022989"/>
    </source>
</evidence>
<proteinExistence type="inferred from homology"/>
<feature type="transmembrane region" description="Helical" evidence="7">
    <location>
        <begin position="104"/>
        <end position="121"/>
    </location>
</feature>
<evidence type="ECO:0000256" key="5">
    <source>
        <dbReference type="ARBA" id="ARBA00038359"/>
    </source>
</evidence>
<dbReference type="Proteomes" id="UP001270362">
    <property type="component" value="Unassembled WGS sequence"/>
</dbReference>
<dbReference type="InterPro" id="IPR049326">
    <property type="entry name" value="Rhodopsin_dom_fungi"/>
</dbReference>
<protein>
    <recommendedName>
        <fullName evidence="8">Rhodopsin domain-containing protein</fullName>
    </recommendedName>
</protein>
<dbReference type="PANTHER" id="PTHR33048:SF2">
    <property type="entry name" value="SRPK"/>
    <property type="match status" value="1"/>
</dbReference>
<evidence type="ECO:0000256" key="4">
    <source>
        <dbReference type="ARBA" id="ARBA00023136"/>
    </source>
</evidence>
<feature type="transmembrane region" description="Helical" evidence="7">
    <location>
        <begin position="141"/>
        <end position="162"/>
    </location>
</feature>
<comment type="caution">
    <text evidence="9">The sequence shown here is derived from an EMBL/GenBank/DDBJ whole genome shotgun (WGS) entry which is preliminary data.</text>
</comment>
<evidence type="ECO:0000256" key="2">
    <source>
        <dbReference type="ARBA" id="ARBA00022692"/>
    </source>
</evidence>
<evidence type="ECO:0000256" key="6">
    <source>
        <dbReference type="SAM" id="MobiDB-lite"/>
    </source>
</evidence>
<gene>
    <name evidence="9" type="ORF">B0T22DRAFT_389044</name>
</gene>
<keyword evidence="10" id="KW-1185">Reference proteome</keyword>
<reference evidence="9" key="1">
    <citation type="journal article" date="2023" name="Mol. Phylogenet. Evol.">
        <title>Genome-scale phylogeny and comparative genomics of the fungal order Sordariales.</title>
        <authorList>
            <person name="Hensen N."/>
            <person name="Bonometti L."/>
            <person name="Westerberg I."/>
            <person name="Brannstrom I.O."/>
            <person name="Guillou S."/>
            <person name="Cros-Aarteil S."/>
            <person name="Calhoun S."/>
            <person name="Haridas S."/>
            <person name="Kuo A."/>
            <person name="Mondo S."/>
            <person name="Pangilinan J."/>
            <person name="Riley R."/>
            <person name="LaButti K."/>
            <person name="Andreopoulos B."/>
            <person name="Lipzen A."/>
            <person name="Chen C."/>
            <person name="Yan M."/>
            <person name="Daum C."/>
            <person name="Ng V."/>
            <person name="Clum A."/>
            <person name="Steindorff A."/>
            <person name="Ohm R.A."/>
            <person name="Martin F."/>
            <person name="Silar P."/>
            <person name="Natvig D.O."/>
            <person name="Lalanne C."/>
            <person name="Gautier V."/>
            <person name="Ament-Velasquez S.L."/>
            <person name="Kruys A."/>
            <person name="Hutchinson M.I."/>
            <person name="Powell A.J."/>
            <person name="Barry K."/>
            <person name="Miller A.N."/>
            <person name="Grigoriev I.V."/>
            <person name="Debuchy R."/>
            <person name="Gladieux P."/>
            <person name="Hiltunen Thoren M."/>
            <person name="Johannesson H."/>
        </authorList>
    </citation>
    <scope>NUCLEOTIDE SEQUENCE</scope>
    <source>
        <strain evidence="9">CBS 314.62</strain>
    </source>
</reference>
<name>A0AAE0WYG2_9PEZI</name>
<reference evidence="9" key="2">
    <citation type="submission" date="2023-06" db="EMBL/GenBank/DDBJ databases">
        <authorList>
            <consortium name="Lawrence Berkeley National Laboratory"/>
            <person name="Haridas S."/>
            <person name="Hensen N."/>
            <person name="Bonometti L."/>
            <person name="Westerberg I."/>
            <person name="Brannstrom I.O."/>
            <person name="Guillou S."/>
            <person name="Cros-Aarteil S."/>
            <person name="Calhoun S."/>
            <person name="Kuo A."/>
            <person name="Mondo S."/>
            <person name="Pangilinan J."/>
            <person name="Riley R."/>
            <person name="Labutti K."/>
            <person name="Andreopoulos B."/>
            <person name="Lipzen A."/>
            <person name="Chen C."/>
            <person name="Yanf M."/>
            <person name="Daum C."/>
            <person name="Ng V."/>
            <person name="Clum A."/>
            <person name="Steindorff A."/>
            <person name="Ohm R."/>
            <person name="Martin F."/>
            <person name="Silar P."/>
            <person name="Natvig D."/>
            <person name="Lalanne C."/>
            <person name="Gautier V."/>
            <person name="Ament-Velasquez S.L."/>
            <person name="Kruys A."/>
            <person name="Hutchinson M.I."/>
            <person name="Powell A.J."/>
            <person name="Barry K."/>
            <person name="Miller A.N."/>
            <person name="Grigoriev I.V."/>
            <person name="Debuchy R."/>
            <person name="Gladieux P."/>
            <person name="Thoren M.H."/>
            <person name="Johannesson H."/>
        </authorList>
    </citation>
    <scope>NUCLEOTIDE SEQUENCE</scope>
    <source>
        <strain evidence="9">CBS 314.62</strain>
    </source>
</reference>
<feature type="region of interest" description="Disordered" evidence="6">
    <location>
        <begin position="290"/>
        <end position="379"/>
    </location>
</feature>
<dbReference type="AlphaFoldDB" id="A0AAE0WYG2"/>
<feature type="transmembrane region" description="Helical" evidence="7">
    <location>
        <begin position="217"/>
        <end position="242"/>
    </location>
</feature>
<organism evidence="9 10">
    <name type="scientific">Podospora appendiculata</name>
    <dbReference type="NCBI Taxonomy" id="314037"/>
    <lineage>
        <taxon>Eukaryota</taxon>
        <taxon>Fungi</taxon>
        <taxon>Dikarya</taxon>
        <taxon>Ascomycota</taxon>
        <taxon>Pezizomycotina</taxon>
        <taxon>Sordariomycetes</taxon>
        <taxon>Sordariomycetidae</taxon>
        <taxon>Sordariales</taxon>
        <taxon>Podosporaceae</taxon>
        <taxon>Podospora</taxon>
    </lineage>
</organism>
<dbReference type="InterPro" id="IPR052337">
    <property type="entry name" value="SAT4-like"/>
</dbReference>
<dbReference type="EMBL" id="JAULSO010000024">
    <property type="protein sequence ID" value="KAK3680526.1"/>
    <property type="molecule type" value="Genomic_DNA"/>
</dbReference>
<evidence type="ECO:0000259" key="8">
    <source>
        <dbReference type="Pfam" id="PF20684"/>
    </source>
</evidence>
<evidence type="ECO:0000313" key="9">
    <source>
        <dbReference type="EMBL" id="KAK3680526.1"/>
    </source>
</evidence>
<accession>A0AAE0WYG2</accession>
<keyword evidence="4 7" id="KW-0472">Membrane</keyword>
<comment type="similarity">
    <text evidence="5">Belongs to the SAT4 family.</text>
</comment>
<sequence length="470" mass="52210">MEEEARRFIREVWGLQGTAYVVVGLRYYSRIHTLGWRKLAPDDVLMLMATIVYTAESVMAYLVVAYFKGLANNAMTDAQRAALDPASEEYTLRVNGSKTHVCGLLLYTTLLWLLKACWAVYYSRLTAGVHKMRRMVQGGYIVVPVTYVACLLVAFCKCIPFYRQWQINPNPGNNCMPAVSELQTVFVMVMNTLTDFYLMAIPLPMVWKSNLPTRKKIVLFVMFGGGFLEMAFGILRCVSILTLGDIDPPMSGYWSVRESFVSVVLTNIPMVYPLVKRYYEKTVTTLGGTTVNEFSGSSNTDSSNSYRLSSKPDGKRKFVTRNTIHPLSNQASTIHNSGWGSEDNIADDDVYSKHKGARAERSDTASSADESDTGLPFQGPSIEAAARSELNRFITGSGRNTSRVSSTHRSHCSTVSVAGRNESRNSMRREEVGAYRVSNDIIVTQEVSVTEQTLDKGDDRNHGRGGGGRG</sequence>
<feature type="domain" description="Rhodopsin" evidence="8">
    <location>
        <begin position="25"/>
        <end position="277"/>
    </location>
</feature>